<dbReference type="EMBL" id="QMWO01000035">
    <property type="protein sequence ID" value="RLG69917.1"/>
    <property type="molecule type" value="Genomic_DNA"/>
</dbReference>
<organism evidence="1 2">
    <name type="scientific">Candidatus Iainarchaeum sp</name>
    <dbReference type="NCBI Taxonomy" id="3101447"/>
    <lineage>
        <taxon>Archaea</taxon>
        <taxon>Candidatus Iainarchaeota</taxon>
        <taxon>Candidatus Iainarchaeia</taxon>
        <taxon>Candidatus Iainarchaeales</taxon>
        <taxon>Candidatus Iainarchaeaceae</taxon>
        <taxon>Candidatus Iainarchaeum</taxon>
    </lineage>
</organism>
<name>A0A497JGB2_9ARCH</name>
<evidence type="ECO:0000313" key="1">
    <source>
        <dbReference type="EMBL" id="RLG69917.1"/>
    </source>
</evidence>
<evidence type="ECO:0000313" key="2">
    <source>
        <dbReference type="Proteomes" id="UP000277633"/>
    </source>
</evidence>
<feature type="non-terminal residue" evidence="1">
    <location>
        <position position="1"/>
    </location>
</feature>
<dbReference type="Proteomes" id="UP000277633">
    <property type="component" value="Unassembled WGS sequence"/>
</dbReference>
<reference evidence="1 2" key="1">
    <citation type="submission" date="2018-06" db="EMBL/GenBank/DDBJ databases">
        <title>Extensive metabolic versatility and redundancy in microbially diverse, dynamic hydrothermal sediments.</title>
        <authorList>
            <person name="Dombrowski N."/>
            <person name="Teske A."/>
            <person name="Baker B.J."/>
        </authorList>
    </citation>
    <scope>NUCLEOTIDE SEQUENCE [LARGE SCALE GENOMIC DNA]</scope>
    <source>
        <strain evidence="1">B9_G13</strain>
    </source>
</reference>
<proteinExistence type="predicted"/>
<sequence>RRDAIRFIEKMLYYNREESVVLKPSMKGLAEMAELEKLCNRKIEAEAYEVPADKLEEVITKALAIGMKDFIIECEHYKLAWRENNIITAKAKPERIRELDAIAIAQNAILK</sequence>
<protein>
    <submittedName>
        <fullName evidence="1">Uncharacterized protein</fullName>
    </submittedName>
</protein>
<accession>A0A497JGB2</accession>
<gene>
    <name evidence="1" type="ORF">DRO07_01365</name>
</gene>
<dbReference type="AlphaFoldDB" id="A0A497JGB2"/>
<comment type="caution">
    <text evidence="1">The sequence shown here is derived from an EMBL/GenBank/DDBJ whole genome shotgun (WGS) entry which is preliminary data.</text>
</comment>